<dbReference type="Pfam" id="PF04222">
    <property type="entry name" value="DUF416"/>
    <property type="match status" value="1"/>
</dbReference>
<keyword evidence="4" id="KW-1185">Reference proteome</keyword>
<evidence type="ECO:0000313" key="1">
    <source>
        <dbReference type="EMBL" id="PSV78707.1"/>
    </source>
</evidence>
<protein>
    <submittedName>
        <fullName evidence="2">DUF416 domain-containing protein</fullName>
    </submittedName>
</protein>
<accession>A0A0D8M5B7</accession>
<dbReference type="Proteomes" id="UP000240410">
    <property type="component" value="Unassembled WGS sequence"/>
</dbReference>
<dbReference type="EMBL" id="PYOJ01000036">
    <property type="protein sequence ID" value="PSV87087.1"/>
    <property type="molecule type" value="Genomic_DNA"/>
</dbReference>
<dbReference type="AlphaFoldDB" id="A0A0D8M5B7"/>
<reference evidence="2 3" key="1">
    <citation type="submission" date="2018-03" db="EMBL/GenBank/DDBJ databases">
        <title>Whole genome sequencing of Histamine producing bacteria.</title>
        <authorList>
            <person name="Butler K."/>
        </authorList>
    </citation>
    <scope>NUCLEOTIDE SEQUENCE [LARGE SCALE GENOMIC DNA]</scope>
    <source>
        <strain evidence="1 4">ATCC 25521</strain>
        <strain evidence="2 3">ATCC 33979</strain>
    </source>
</reference>
<evidence type="ECO:0000313" key="2">
    <source>
        <dbReference type="EMBL" id="PSV87087.1"/>
    </source>
</evidence>
<dbReference type="RefSeq" id="WP_008986036.1">
    <property type="nucleotide sequence ID" value="NZ_CP131601.1"/>
</dbReference>
<dbReference type="InterPro" id="IPR007338">
    <property type="entry name" value="DUF416"/>
</dbReference>
<dbReference type="STRING" id="553611.GCA_001557755_01078"/>
<dbReference type="Proteomes" id="UP000241566">
    <property type="component" value="Unassembled WGS sequence"/>
</dbReference>
<dbReference type="Gene3D" id="1.20.1590.10">
    <property type="entry name" value="YP_001051499.1 domain like"/>
    <property type="match status" value="1"/>
</dbReference>
<evidence type="ECO:0000313" key="3">
    <source>
        <dbReference type="Proteomes" id="UP000240410"/>
    </source>
</evidence>
<comment type="caution">
    <text evidence="2">The sequence shown here is derived from an EMBL/GenBank/DDBJ whole genome shotgun (WGS) entry which is preliminary data.</text>
</comment>
<dbReference type="OrthoDB" id="9204516at2"/>
<dbReference type="EMBL" id="PYOI01000036">
    <property type="protein sequence ID" value="PSV78707.1"/>
    <property type="molecule type" value="Genomic_DNA"/>
</dbReference>
<organism evidence="2 3">
    <name type="scientific">Photobacterium leiognathi</name>
    <dbReference type="NCBI Taxonomy" id="553611"/>
    <lineage>
        <taxon>Bacteria</taxon>
        <taxon>Pseudomonadati</taxon>
        <taxon>Pseudomonadota</taxon>
        <taxon>Gammaproteobacteria</taxon>
        <taxon>Vibrionales</taxon>
        <taxon>Vibrionaceae</taxon>
        <taxon>Photobacterium</taxon>
    </lineage>
</organism>
<dbReference type="GeneID" id="99741000"/>
<dbReference type="InterPro" id="IPR023381">
    <property type="entry name" value="YP001051499.1-like_dom_sf"/>
</dbReference>
<name>A0A0D8M5B7_PHOLE</name>
<gene>
    <name evidence="2" type="ORF">CTM89_18900</name>
    <name evidence="1" type="ORF">CTM94_18120</name>
</gene>
<proteinExistence type="predicted"/>
<evidence type="ECO:0000313" key="4">
    <source>
        <dbReference type="Proteomes" id="UP000241566"/>
    </source>
</evidence>
<sequence length="195" mass="22561">MLKNPIQLRLEKLEPWQHLTFMVSLCERMYPNYVFFCAETEFADSHKYRVILDSIWEILTVKNAKINFENQLEKLEDMVPSEDDFDIYAVSPAIDACVALADLLHAMLDRDLMMETVIKLSALSVETVANLEYAQTGIEITNDNQKENEAVCAEWDTQWAIFRALKEAETRDIELIKDLRAELRDEPVSNIGIEL</sequence>